<dbReference type="AlphaFoldDB" id="A0A6H1Z9T8"/>
<sequence>MSIEHSIDGTKYEATYRCDAPGCDKSVVMVNPGQKQLGLDQLGWHDSGMGKHYCPKCWGHLKPQSPPAPPQAHRPIWPCSLRRMLSEERGRAILQLQNGDLLWDSHLERIRVVDWVEEIPATHCRLGYHILHLVPIFSDTRPSVRDHLRVMRGREAIFNDKYLTTLHLLKPTVDDWVRIGSDPNDQGQVLQVSEEPPIDSGYLRLELAHPWLSGTSGAIWEAESVRVCQEPQVDKTLPSLRTYTKEEVAKAIKDWKEEVAKAIKDWEPYRPTYASEEELKRMAGEVRRTVNMRLKETMLSKADVPSSRPEFGRDLLLLRREKGILEGWSAIIEDVFLDEPPGQDVLNVRLLFRSGVGPAVQADVVEQVSKWLARWPSGANSLVLPYTSRQAFDDAVEFQLNAEQREGTEMINQSQSQGLTGFITPALQDLPSPRSAPRSFAIDMDLVDRGWVRAGGVTRILKALYRKGWKWRDSAPEAVGMAEKALRAGDSKIVLCLTHPDAAGNLFTFNTRDDAEMYYPGVVIFSATKILSQAPVAEQKAPVPTTPPVTAQQIRAALLADFPQIDGLVIGEDGLVIFRDPPKCQVTLHVLPAPLVDAAGLSIGLKHWLRANAPCHVRYNTVMYTLDEWRNVMGRERRELAGLPKAFEQALVAHMARAAQHDAEAGFLGQLDEPRRGASPCPRDGCGDVLEGEKGSERCVSCGWPGLASSEPQAPPIAPFTMKDYRNYGPSVSNVGRDLASELRYVGVGGGLTLKEQARRKPHWGKMFLKPSFCWKCGSDLGCMCPREPRGKPER</sequence>
<gene>
    <name evidence="1" type="ORF">TM448A00064_0129</name>
    <name evidence="2" type="ORF">TM448B00061_0138</name>
</gene>
<evidence type="ECO:0000313" key="1">
    <source>
        <dbReference type="EMBL" id="QJA43950.1"/>
    </source>
</evidence>
<dbReference type="EMBL" id="MT144588">
    <property type="protein sequence ID" value="QJH93518.1"/>
    <property type="molecule type" value="Genomic_DNA"/>
</dbReference>
<evidence type="ECO:0000313" key="2">
    <source>
        <dbReference type="EMBL" id="QJH93518.1"/>
    </source>
</evidence>
<name>A0A6H1Z9T8_9ZZZZ</name>
<proteinExistence type="predicted"/>
<organism evidence="1">
    <name type="scientific">viral metagenome</name>
    <dbReference type="NCBI Taxonomy" id="1070528"/>
    <lineage>
        <taxon>unclassified sequences</taxon>
        <taxon>metagenomes</taxon>
        <taxon>organismal metagenomes</taxon>
    </lineage>
</organism>
<accession>A0A6H1Z9T8</accession>
<protein>
    <submittedName>
        <fullName evidence="1">Uncharacterized protein</fullName>
    </submittedName>
</protein>
<dbReference type="EMBL" id="MT143971">
    <property type="protein sequence ID" value="QJA43950.1"/>
    <property type="molecule type" value="Genomic_DNA"/>
</dbReference>
<reference evidence="1" key="1">
    <citation type="submission" date="2020-03" db="EMBL/GenBank/DDBJ databases">
        <title>The deep terrestrial virosphere.</title>
        <authorList>
            <person name="Holmfeldt K."/>
            <person name="Nilsson E."/>
            <person name="Simone D."/>
            <person name="Lopez-Fernandez M."/>
            <person name="Wu X."/>
            <person name="de Brujin I."/>
            <person name="Lundin D."/>
            <person name="Andersson A."/>
            <person name="Bertilsson S."/>
            <person name="Dopson M."/>
        </authorList>
    </citation>
    <scope>NUCLEOTIDE SEQUENCE</scope>
    <source>
        <strain evidence="1">TM448A00064</strain>
        <strain evidence="2">TM448B00061</strain>
    </source>
</reference>